<dbReference type="InterPro" id="IPR032675">
    <property type="entry name" value="LRR_dom_sf"/>
</dbReference>
<feature type="compositionally biased region" description="Basic and acidic residues" evidence="8">
    <location>
        <begin position="614"/>
        <end position="632"/>
    </location>
</feature>
<dbReference type="PANTHER" id="PTHR15744:SF0">
    <property type="entry name" value="KH HOMOLOGY DOMAIN-CONTAINING PROTEIN 4"/>
    <property type="match status" value="1"/>
</dbReference>
<evidence type="ECO:0000256" key="8">
    <source>
        <dbReference type="SAM" id="MobiDB-lite"/>
    </source>
</evidence>
<evidence type="ECO:0000256" key="5">
    <source>
        <dbReference type="ARBA" id="ARBA00022737"/>
    </source>
</evidence>
<dbReference type="CDD" id="cd22385">
    <property type="entry name" value="KH-I_KHDC4_rpt1"/>
    <property type="match status" value="1"/>
</dbReference>
<comment type="function">
    <text evidence="7">RNA-binding protein involved in pre-mRNA splicing. Interacts with the PRP19C/Prp19 complex/NTC/Nineteen complex which is part of the spliceosome. Involved in regulating splice site selection. Binds preferentially RNA with A/C rich sequences and poly-C stretches.</text>
</comment>
<dbReference type="InParanoid" id="C3ZGN1"/>
<feature type="domain" description="LRRCT" evidence="10">
    <location>
        <begin position="250"/>
        <end position="299"/>
    </location>
</feature>
<evidence type="ECO:0000313" key="11">
    <source>
        <dbReference type="EMBL" id="EEN48257.1"/>
    </source>
</evidence>
<dbReference type="GO" id="GO:0005634">
    <property type="term" value="C:nucleus"/>
    <property type="evidence" value="ECO:0007669"/>
    <property type="project" value="InterPro"/>
</dbReference>
<dbReference type="InterPro" id="IPR001611">
    <property type="entry name" value="Leu-rich_rpt"/>
</dbReference>
<dbReference type="InterPro" id="IPR036612">
    <property type="entry name" value="KH_dom_type_1_sf"/>
</dbReference>
<gene>
    <name evidence="11" type="ORF">BRAFLDRAFT_119623</name>
</gene>
<feature type="compositionally biased region" description="Polar residues" evidence="8">
    <location>
        <begin position="444"/>
        <end position="463"/>
    </location>
</feature>
<dbReference type="Pfam" id="PF13855">
    <property type="entry name" value="LRR_8"/>
    <property type="match status" value="1"/>
</dbReference>
<keyword evidence="5" id="KW-0677">Repeat</keyword>
<dbReference type="SUPFAM" id="SSF52058">
    <property type="entry name" value="L domain-like"/>
    <property type="match status" value="1"/>
</dbReference>
<sequence length="1476" mass="159255">MPPTKPLVLFLLAFGLLLSEPVAAVRCPVSCGGPNVPIFDLLFLTSQGKSSSCTCPHLDHGKGSPCTWIGHGGLVYSFKVCLDAIPTGFSKDTQVIYINHLRSSTLLERSFPNVPSLRNLQIERSNVSTIQPGAFQGLSSVTMLRLCDNRISSLDSDVFLGLERLTHLFINKNEISAVSKHAFRGLHELDKLHLRYNQLTSVPVDALLQPTALTFTDLRNNRITTIDIDVTRLETDSEIKGPFSLSITSNKLQCDENLTWFICNLPHLKFINDPYRLRCASPAKVKGTSLFSISKDVCQTATDRPQEGTEFMASKKNTAVPKTINYNNTIPTEVYMELSSTNDMPVSQQTTEEDYIIVVGGDPITNKNSTYILAMAGAVVGPLLLMLATVGVLFIYKRWHETGAANHDQPTGTDDDPASSETEGSQKIEPYAVVYSDSAEGQAPDNSATDSRPNPALNQASGDYNTIQPYAVAYEEDDGPNIKPYAVAYDEDEGPEIKPYAVAYKDDLGQIDAFRIPLYGEGCPDTPQDTTGGNTEADSTPLGNGTDQQATSVKQPVGQLLPEEDDAETDHEYEDAEVGNGILRASGGKGPYGVGEENETSSVSRIYDNGSKPTKSEEQNPAHGQPESKESTSHTLYNKAHGQLEGTSHALYNPANGQPSLDSTPHALYNPAHGQQLENRRSKWDQPAQAGGGPGLIQQGGNGADNSSPVEAAAAAAAKINAMLVAKGKLKLPAQQNQNSSSKPKPQQQNQRKEEVFMAEIEINDVPIGCRNLLTRGHTQDEVHKMSGAAVSTRGRYMSPEDKAKNNYGERPLYLCVQGPIQEAVDKAVNRIKEIIANGMKKEAAKTGVVGTIPGPRPPLLPGTGPPPPLMTQPPIGLPPPQQHLPPGMHYVQDKVFVGLEHAPPNFNVREKVLGVAGSYLDHIQRETGAKVQLRGKGSGTIEATSGREDFSPMYIWVSHTNPAGLDQAKKLCENLLQTIHQEYAKYQQQIAAGIIPPPNIVQGVPQGNMGINTGMPPPSHVGQVGLSQGGPTTAPPPSSMSLPVGLQQPGILQQPAPGQPGLGMPQTTHLTFTGPPLGMQPPHPGQLLPGGAPPGMPGNLPPTTGLVSPVFSQGSLVNPPPSQAVMTAQQIISSLASSQAPPGGMVQTSILSPQLQSLLPPQQQQLPGMQHLDMPGQMSGAPQQHQPQHPFLPGQPPPQQLQMQHSMQPPGQLLRPPMPVTSNQLLQQQPHEMSLGGPPPGPPSLHYSQADQRRGEPPQQQAQKRRFTEEPEKDDLQAILGYQVVSPVYFSKRPEAADVMQPHIVEYLRQPLSPLPFPFSRVPFHGPPHLTNLGSGPASSQPQPPSSQPQHLPGNLLPPPGGHPGGPPPHLLLPPPPREDERDRQLMPPPPRPPGMPSDRDRQLMPPPPPPSVAMPECKGGVIVAVVHQDYQEQLQMIMQFCVPTTRFRSRLSARAFASTLTDFHDDDSEWTDAL</sequence>
<feature type="region of interest" description="Disordered" evidence="8">
    <location>
        <begin position="522"/>
        <end position="634"/>
    </location>
</feature>
<dbReference type="EMBL" id="GG666620">
    <property type="protein sequence ID" value="EEN48257.1"/>
    <property type="molecule type" value="Genomic_DNA"/>
</dbReference>
<dbReference type="FunFam" id="3.30.1370.10:FF:000066">
    <property type="entry name" value="KH domain containing 4, pre-mRNA splicing factor"/>
    <property type="match status" value="1"/>
</dbReference>
<dbReference type="GO" id="GO:0003723">
    <property type="term" value="F:RNA binding"/>
    <property type="evidence" value="ECO:0007669"/>
    <property type="project" value="InterPro"/>
</dbReference>
<feature type="chain" id="PRO_5002936769" description="KH homology domain-containing protein 4" evidence="9">
    <location>
        <begin position="25"/>
        <end position="1476"/>
    </location>
</feature>
<feature type="region of interest" description="Disordered" evidence="8">
    <location>
        <begin position="1327"/>
        <end position="1415"/>
    </location>
</feature>
<dbReference type="STRING" id="7739.C3ZGN1"/>
<evidence type="ECO:0000256" key="2">
    <source>
        <dbReference type="ARBA" id="ARBA00017795"/>
    </source>
</evidence>
<dbReference type="CDD" id="cd22386">
    <property type="entry name" value="KH-I_KHDC4_rpt2"/>
    <property type="match status" value="1"/>
</dbReference>
<dbReference type="InterPro" id="IPR000483">
    <property type="entry name" value="Cys-rich_flank_reg_C"/>
</dbReference>
<feature type="compositionally biased region" description="Acidic residues" evidence="8">
    <location>
        <begin position="562"/>
        <end position="577"/>
    </location>
</feature>
<dbReference type="Gene3D" id="3.30.1370.10">
    <property type="entry name" value="K Homology domain, type 1"/>
    <property type="match status" value="2"/>
</dbReference>
<evidence type="ECO:0000259" key="10">
    <source>
        <dbReference type="SMART" id="SM00082"/>
    </source>
</evidence>
<feature type="region of interest" description="Disordered" evidence="8">
    <location>
        <begin position="732"/>
        <end position="753"/>
    </location>
</feature>
<evidence type="ECO:0000256" key="1">
    <source>
        <dbReference type="ARBA" id="ARBA00006093"/>
    </source>
</evidence>
<dbReference type="eggNOG" id="KOG1960">
    <property type="taxonomic scope" value="Eukaryota"/>
</dbReference>
<dbReference type="SMART" id="SM00369">
    <property type="entry name" value="LRR_TYP"/>
    <property type="match status" value="4"/>
</dbReference>
<dbReference type="FunFam" id="3.80.10.10:FF:002538">
    <property type="entry name" value="Uncharacterized protein"/>
    <property type="match status" value="1"/>
</dbReference>
<dbReference type="PROSITE" id="PS51450">
    <property type="entry name" value="LRR"/>
    <property type="match status" value="1"/>
</dbReference>
<dbReference type="InterPro" id="IPR047889">
    <property type="entry name" value="KHDC4_KH-I_second"/>
</dbReference>
<dbReference type="Gene3D" id="3.80.10.10">
    <property type="entry name" value="Ribonuclease Inhibitor"/>
    <property type="match status" value="1"/>
</dbReference>
<evidence type="ECO:0000256" key="7">
    <source>
        <dbReference type="ARBA" id="ARBA00045732"/>
    </source>
</evidence>
<dbReference type="InterPro" id="IPR055256">
    <property type="entry name" value="KH_1_KHDC4/BBP-like"/>
</dbReference>
<feature type="signal peptide" evidence="9">
    <location>
        <begin position="1"/>
        <end position="24"/>
    </location>
</feature>
<feature type="region of interest" description="Disordered" evidence="8">
    <location>
        <begin position="784"/>
        <end position="804"/>
    </location>
</feature>
<keyword evidence="4 9" id="KW-0732">Signal</keyword>
<organism>
    <name type="scientific">Branchiostoma floridae</name>
    <name type="common">Florida lancelet</name>
    <name type="synonym">Amphioxus</name>
    <dbReference type="NCBI Taxonomy" id="7739"/>
    <lineage>
        <taxon>Eukaryota</taxon>
        <taxon>Metazoa</taxon>
        <taxon>Chordata</taxon>
        <taxon>Cephalochordata</taxon>
        <taxon>Leptocardii</taxon>
        <taxon>Amphioxiformes</taxon>
        <taxon>Branchiostomatidae</taxon>
        <taxon>Branchiostoma</taxon>
    </lineage>
</organism>
<feature type="compositionally biased region" description="Low complexity" evidence="8">
    <location>
        <begin position="1183"/>
        <end position="1193"/>
    </location>
</feature>
<feature type="compositionally biased region" description="Polar residues" evidence="8">
    <location>
        <begin position="1221"/>
        <end position="1232"/>
    </location>
</feature>
<dbReference type="SMART" id="SM00082">
    <property type="entry name" value="LRRCT"/>
    <property type="match status" value="1"/>
</dbReference>
<dbReference type="InterPro" id="IPR003591">
    <property type="entry name" value="Leu-rich_rpt_typical-subtyp"/>
</dbReference>
<dbReference type="InterPro" id="IPR056149">
    <property type="entry name" value="PRP5/DDX46/KHDC4_KH"/>
</dbReference>
<feature type="compositionally biased region" description="Low complexity" evidence="8">
    <location>
        <begin position="1201"/>
        <end position="1211"/>
    </location>
</feature>
<dbReference type="InterPro" id="IPR031121">
    <property type="entry name" value="RIK/BLOM7"/>
</dbReference>
<feature type="region of interest" description="Disordered" evidence="8">
    <location>
        <begin position="1167"/>
        <end position="1275"/>
    </location>
</feature>
<evidence type="ECO:0000256" key="4">
    <source>
        <dbReference type="ARBA" id="ARBA00022729"/>
    </source>
</evidence>
<feature type="region of interest" description="Disordered" evidence="8">
    <location>
        <begin position="439"/>
        <end position="463"/>
    </location>
</feature>
<feature type="compositionally biased region" description="Pro residues" evidence="8">
    <location>
        <begin position="1357"/>
        <end position="1377"/>
    </location>
</feature>
<dbReference type="InterPro" id="IPR047890">
    <property type="entry name" value="KHDC4_KH-I_first"/>
</dbReference>
<feature type="compositionally biased region" description="Low complexity" evidence="8">
    <location>
        <begin position="735"/>
        <end position="750"/>
    </location>
</feature>
<feature type="compositionally biased region" description="Polar residues" evidence="8">
    <location>
        <begin position="527"/>
        <end position="554"/>
    </location>
</feature>
<reference evidence="11" key="1">
    <citation type="journal article" date="2008" name="Nature">
        <title>The amphioxus genome and the evolution of the chordate karyotype.</title>
        <authorList>
            <consortium name="US DOE Joint Genome Institute (JGI-PGF)"/>
            <person name="Putnam N.H."/>
            <person name="Butts T."/>
            <person name="Ferrier D.E.K."/>
            <person name="Furlong R.F."/>
            <person name="Hellsten U."/>
            <person name="Kawashima T."/>
            <person name="Robinson-Rechavi M."/>
            <person name="Shoguchi E."/>
            <person name="Terry A."/>
            <person name="Yu J.-K."/>
            <person name="Benito-Gutierrez E.L."/>
            <person name="Dubchak I."/>
            <person name="Garcia-Fernandez J."/>
            <person name="Gibson-Brown J.J."/>
            <person name="Grigoriev I.V."/>
            <person name="Horton A.C."/>
            <person name="de Jong P.J."/>
            <person name="Jurka J."/>
            <person name="Kapitonov V.V."/>
            <person name="Kohara Y."/>
            <person name="Kuroki Y."/>
            <person name="Lindquist E."/>
            <person name="Lucas S."/>
            <person name="Osoegawa K."/>
            <person name="Pennacchio L.A."/>
            <person name="Salamov A.A."/>
            <person name="Satou Y."/>
            <person name="Sauka-Spengler T."/>
            <person name="Schmutz J."/>
            <person name="Shin-I T."/>
            <person name="Toyoda A."/>
            <person name="Bronner-Fraser M."/>
            <person name="Fujiyama A."/>
            <person name="Holland L.Z."/>
            <person name="Holland P.W.H."/>
            <person name="Satoh N."/>
            <person name="Rokhsar D.S."/>
        </authorList>
    </citation>
    <scope>NUCLEOTIDE SEQUENCE [LARGE SCALE GENOMIC DNA]</scope>
    <source>
        <strain evidence="11">S238N-H82</strain>
        <tissue evidence="11">Testes</tissue>
    </source>
</reference>
<protein>
    <recommendedName>
        <fullName evidence="2">KH homology domain-containing protein 4</fullName>
    </recommendedName>
    <alternativeName>
        <fullName evidence="6">Brings lots of money 7</fullName>
    </alternativeName>
</protein>
<evidence type="ECO:0000256" key="6">
    <source>
        <dbReference type="ARBA" id="ARBA00030267"/>
    </source>
</evidence>
<dbReference type="SUPFAM" id="SSF54791">
    <property type="entry name" value="Eukaryotic type KH-domain (KH-domain type I)"/>
    <property type="match status" value="1"/>
</dbReference>
<feature type="region of interest" description="Disordered" evidence="8">
    <location>
        <begin position="404"/>
        <end position="427"/>
    </location>
</feature>
<feature type="compositionally biased region" description="Gly residues" evidence="8">
    <location>
        <begin position="690"/>
        <end position="703"/>
    </location>
</feature>
<comment type="similarity">
    <text evidence="1">Belongs to the KHDC4 family.</text>
</comment>
<dbReference type="PANTHER" id="PTHR15744">
    <property type="entry name" value="BLOM7"/>
    <property type="match status" value="1"/>
</dbReference>
<accession>C3ZGN1</accession>
<dbReference type="Pfam" id="PF23469">
    <property type="entry name" value="KH_12"/>
    <property type="match status" value="1"/>
</dbReference>
<feature type="region of interest" description="Disordered" evidence="8">
    <location>
        <begin position="648"/>
        <end position="708"/>
    </location>
</feature>
<evidence type="ECO:0000256" key="3">
    <source>
        <dbReference type="ARBA" id="ARBA00022614"/>
    </source>
</evidence>
<dbReference type="FunFam" id="3.30.1370.10:FF:000037">
    <property type="entry name" value="KH domain protein"/>
    <property type="match status" value="1"/>
</dbReference>
<proteinExistence type="inferred from homology"/>
<dbReference type="Pfam" id="PF22675">
    <property type="entry name" value="KH-I_KHDC4-BBP"/>
    <property type="match status" value="1"/>
</dbReference>
<keyword evidence="3" id="KW-0433">Leucine-rich repeat</keyword>
<name>C3ZGN1_BRAFL</name>
<feature type="compositionally biased region" description="Pro residues" evidence="8">
    <location>
        <begin position="1388"/>
        <end position="1397"/>
    </location>
</feature>
<evidence type="ECO:0000256" key="9">
    <source>
        <dbReference type="SAM" id="SignalP"/>
    </source>
</evidence>
<dbReference type="eggNOG" id="KOG0619">
    <property type="taxonomic scope" value="Eukaryota"/>
</dbReference>